<evidence type="ECO:0000313" key="1">
    <source>
        <dbReference type="EMBL" id="KAJ5066619.1"/>
    </source>
</evidence>
<comment type="caution">
    <text evidence="1">The sequence shown here is derived from an EMBL/GenBank/DDBJ whole genome shotgun (WGS) entry which is preliminary data.</text>
</comment>
<organism evidence="1 2">
    <name type="scientific">Anaeramoeba ignava</name>
    <name type="common">Anaerobic marine amoeba</name>
    <dbReference type="NCBI Taxonomy" id="1746090"/>
    <lineage>
        <taxon>Eukaryota</taxon>
        <taxon>Metamonada</taxon>
        <taxon>Anaeramoebidae</taxon>
        <taxon>Anaeramoeba</taxon>
    </lineage>
</organism>
<dbReference type="AlphaFoldDB" id="A0A9Q0L6G1"/>
<protein>
    <submittedName>
        <fullName evidence="1">E3 ubiquitin-protein ligase rnf213</fullName>
    </submittedName>
</protein>
<sequence length="741" mass="88943">MKNHLYFGYCNHLPLKENVLICNSKNTNQSDIENFFNIYKFYNQEKPKINHKKHLFSILHVQKLSQLCSNFLIQKIQQISFETHFPLIIFFYQKDNYQIPNIVSHFPNFLISEKIESIPEEDLKSIFKNHFKNYKRIKLFTSKIPGMGKTHQIRKYFYEKYNQDQNQENKAIYLYIKISKGTKSEIIQEINQILNKNSINFQNKIKFLHIDLTFSPILETLDFLWELSMWNSFEDERKLENNLIWIFDDSFKIVFEIPSYIKSSSENGLNNFPPLKYFKEKECKMNSDNFSFSSYPILNFQIEKEENPELKKIANLIQSNRNHLKEYKNTNGLTQITNSLNQEPNSKEYFNLLLNQFENNLQTKFISFRTFSNFQYLMKNLLQYFMWLLFNKDEIIQKNFENDSEKYYYFLNQIITNCLNFNIELASPFFHFNSNLENSNNLEEFSKLLKNKIEWKKRNLSFPILFSKKINNNQEGGYKLFLISNSEIKQLFQNDLNFDNQNIIIFHEKLKNETKIEIKMKDILQIFNSLIPKSFEITNEIIQNYEENQKKRGNFLTSENLFKMIYIQFKLWAKIPVIINGGNEYEKLLLITYLIEDILNQPLIIFNVNFQTKKEEIIQEIQEIQNQNTNPIDHINIYFHEFNKGSKESISLIKEILLNRSINGKNLQGNVHLLASLKSFSSNQFERNEKTQFISQYQLISDSFYEDIYDFGKLTKISKKKYILSILHQLFQQKENLQNFF</sequence>
<name>A0A9Q0L6G1_ANAIG</name>
<dbReference type="Proteomes" id="UP001149090">
    <property type="component" value="Unassembled WGS sequence"/>
</dbReference>
<accession>A0A9Q0L6G1</accession>
<dbReference type="OrthoDB" id="2423195at2759"/>
<dbReference type="EMBL" id="JAPDFW010000139">
    <property type="protein sequence ID" value="KAJ5066619.1"/>
    <property type="molecule type" value="Genomic_DNA"/>
</dbReference>
<evidence type="ECO:0000313" key="2">
    <source>
        <dbReference type="Proteomes" id="UP001149090"/>
    </source>
</evidence>
<reference evidence="1" key="1">
    <citation type="submission" date="2022-10" db="EMBL/GenBank/DDBJ databases">
        <title>Novel sulphate-reducing endosymbionts in the free-living metamonad Anaeramoeba.</title>
        <authorList>
            <person name="Jerlstrom-Hultqvist J."/>
            <person name="Cepicka I."/>
            <person name="Gallot-Lavallee L."/>
            <person name="Salas-Leiva D."/>
            <person name="Curtis B.A."/>
            <person name="Zahonova K."/>
            <person name="Pipaliya S."/>
            <person name="Dacks J."/>
            <person name="Roger A.J."/>
        </authorList>
    </citation>
    <scope>NUCLEOTIDE SEQUENCE</scope>
    <source>
        <strain evidence="1">BMAN</strain>
    </source>
</reference>
<gene>
    <name evidence="1" type="ORF">M0811_13474</name>
</gene>
<keyword evidence="2" id="KW-1185">Reference proteome</keyword>
<proteinExistence type="predicted"/>